<dbReference type="GO" id="GO:0008773">
    <property type="term" value="F:[protein-PII] uridylyltransferase activity"/>
    <property type="evidence" value="ECO:0007669"/>
    <property type="project" value="InterPro"/>
</dbReference>
<proteinExistence type="predicted"/>
<name>A0A919LP68_KLEPN</name>
<organism evidence="3 4">
    <name type="scientific">Klebsiella pneumoniae</name>
    <dbReference type="NCBI Taxonomy" id="573"/>
    <lineage>
        <taxon>Bacteria</taxon>
        <taxon>Pseudomonadati</taxon>
        <taxon>Pseudomonadota</taxon>
        <taxon>Gammaproteobacteria</taxon>
        <taxon>Enterobacterales</taxon>
        <taxon>Enterobacteriaceae</taxon>
        <taxon>Klebsiella/Raoultella group</taxon>
        <taxon>Klebsiella</taxon>
        <taxon>Klebsiella pneumoniae complex</taxon>
    </lineage>
</organism>
<dbReference type="AlphaFoldDB" id="A0A919LP68"/>
<dbReference type="CDD" id="cd04900">
    <property type="entry name" value="ACT_UUR-like_1"/>
    <property type="match status" value="1"/>
</dbReference>
<evidence type="ECO:0000259" key="2">
    <source>
        <dbReference type="PROSITE" id="PS51671"/>
    </source>
</evidence>
<reference evidence="3" key="1">
    <citation type="submission" date="2020-10" db="EMBL/GenBank/DDBJ databases">
        <title>Genome Sequence of ESBL Producing Zambian Clinical Strains.</title>
        <authorList>
            <person name="Shawa M."/>
            <person name="Furuta Y."/>
            <person name="Simbotwe M."/>
            <person name="Mulenga E."/>
            <person name="Mubanga M."/>
            <person name="Mulenga G."/>
            <person name="Kaile C."/>
            <person name="Zorigt T."/>
            <person name="Hang'ombe B."/>
            <person name="Higashi H."/>
        </authorList>
    </citation>
    <scope>NUCLEOTIDE SEQUENCE</scope>
    <source>
        <strain evidence="3">Zam_UTH_09</strain>
    </source>
</reference>
<dbReference type="PROSITE" id="PS51671">
    <property type="entry name" value="ACT"/>
    <property type="match status" value="1"/>
</dbReference>
<dbReference type="Pfam" id="PF01842">
    <property type="entry name" value="ACT"/>
    <property type="match status" value="1"/>
</dbReference>
<keyword evidence="1" id="KW-0378">Hydrolase</keyword>
<dbReference type="InterPro" id="IPR002912">
    <property type="entry name" value="ACT_dom"/>
</dbReference>
<sequence length="180" mass="20283">MRHTPTQLARHARNLLRHDLNKPMILLSSQATRGGTEIFIWSPDRPYLFAAVCGELDRRNLSVHDAQIFTTRDGMAMDTFIVLEPDGSPFPPTATRRSAGLEQTITQRSWQPPAPRRQAAKLRHFSVDTEVNFLPTHTDRKSFLELIALDQPGCSPASGRCSPTSGYRFTGRELRQLVSE</sequence>
<dbReference type="InterPro" id="IPR045865">
    <property type="entry name" value="ACT-like_dom_sf"/>
</dbReference>
<dbReference type="PANTHER" id="PTHR47320:SF1">
    <property type="entry name" value="BIFUNCTIONAL URIDYLYLTRANSFERASE_URIDYLYL-REMOVING ENZYME"/>
    <property type="match status" value="1"/>
</dbReference>
<dbReference type="InterPro" id="IPR010043">
    <property type="entry name" value="UTase/UR"/>
</dbReference>
<evidence type="ECO:0000256" key="1">
    <source>
        <dbReference type="ARBA" id="ARBA00022801"/>
    </source>
</evidence>
<dbReference type="PANTHER" id="PTHR47320">
    <property type="entry name" value="BIFUNCTIONAL URIDYLYLTRANSFERASE/URIDYLYL-REMOVING ENZYME"/>
    <property type="match status" value="1"/>
</dbReference>
<feature type="domain" description="ACT" evidence="2">
    <location>
        <begin position="37"/>
        <end position="116"/>
    </location>
</feature>
<dbReference type="EMBL" id="BNFF01000001">
    <property type="protein sequence ID" value="GHK54116.1"/>
    <property type="molecule type" value="Genomic_DNA"/>
</dbReference>
<dbReference type="GO" id="GO:0016787">
    <property type="term" value="F:hydrolase activity"/>
    <property type="evidence" value="ECO:0007669"/>
    <property type="project" value="UniProtKB-KW"/>
</dbReference>
<comment type="caution">
    <text evidence="3">The sequence shown here is derived from an EMBL/GenBank/DDBJ whole genome shotgun (WGS) entry which is preliminary data.</text>
</comment>
<evidence type="ECO:0000313" key="3">
    <source>
        <dbReference type="EMBL" id="GHK54116.1"/>
    </source>
</evidence>
<accession>A0A919LP68</accession>
<gene>
    <name evidence="3" type="ORF">KPZU09_38520</name>
</gene>
<dbReference type="Proteomes" id="UP000655094">
    <property type="component" value="Unassembled WGS sequence"/>
</dbReference>
<evidence type="ECO:0000313" key="4">
    <source>
        <dbReference type="Proteomes" id="UP000655094"/>
    </source>
</evidence>
<protein>
    <recommendedName>
        <fullName evidence="2">ACT domain-containing protein</fullName>
    </recommendedName>
</protein>
<dbReference type="SUPFAM" id="SSF55021">
    <property type="entry name" value="ACT-like"/>
    <property type="match status" value="1"/>
</dbReference>